<reference evidence="2 3" key="1">
    <citation type="journal article" date="2013" name="Int. J. Syst. Evol. Microbiol.">
        <title>Celerinatantimonas yamalensis sp. nov., a cold-adapted diazotrophic bacterium from a cold permafrost brine.</title>
        <authorList>
            <person name="Shcherbakova V."/>
            <person name="Chuvilskaya N."/>
            <person name="Rivkina E."/>
            <person name="Demidov N."/>
            <person name="Uchaeva V."/>
            <person name="Suetin S."/>
            <person name="Suzina N."/>
            <person name="Gilichinsky D."/>
        </authorList>
    </citation>
    <scope>NUCLEOTIDE SEQUENCE [LARGE SCALE GENOMIC DNA]</scope>
    <source>
        <strain evidence="2 3">C7</strain>
    </source>
</reference>
<organism evidence="2 3">
    <name type="scientific">Celerinatantimonas yamalensis</name>
    <dbReference type="NCBI Taxonomy" id="559956"/>
    <lineage>
        <taxon>Bacteria</taxon>
        <taxon>Pseudomonadati</taxon>
        <taxon>Pseudomonadota</taxon>
        <taxon>Gammaproteobacteria</taxon>
        <taxon>Celerinatantimonadaceae</taxon>
        <taxon>Celerinatantimonas</taxon>
    </lineage>
</organism>
<keyword evidence="3" id="KW-1185">Reference proteome</keyword>
<dbReference type="Pfam" id="PF00534">
    <property type="entry name" value="Glycos_transf_1"/>
    <property type="match status" value="1"/>
</dbReference>
<evidence type="ECO:0000313" key="2">
    <source>
        <dbReference type="EMBL" id="MFM2484516.1"/>
    </source>
</evidence>
<dbReference type="PANTHER" id="PTHR12526">
    <property type="entry name" value="GLYCOSYLTRANSFERASE"/>
    <property type="match status" value="1"/>
</dbReference>
<accession>A0ABW9G4D4</accession>
<dbReference type="InterPro" id="IPR001296">
    <property type="entry name" value="Glyco_trans_1"/>
</dbReference>
<dbReference type="RefSeq" id="WP_408622697.1">
    <property type="nucleotide sequence ID" value="NZ_JBEQCT010000002.1"/>
</dbReference>
<comment type="caution">
    <text evidence="2">The sequence shown here is derived from an EMBL/GenBank/DDBJ whole genome shotgun (WGS) entry which is preliminary data.</text>
</comment>
<protein>
    <submittedName>
        <fullName evidence="2">Glycosyltransferase family 4 protein</fullName>
    </submittedName>
</protein>
<gene>
    <name evidence="2" type="ORF">ABUE30_05450</name>
</gene>
<dbReference type="EMBL" id="JBEQCT010000002">
    <property type="protein sequence ID" value="MFM2484516.1"/>
    <property type="molecule type" value="Genomic_DNA"/>
</dbReference>
<dbReference type="CDD" id="cd03825">
    <property type="entry name" value="GT4_WcaC-like"/>
    <property type="match status" value="1"/>
</dbReference>
<evidence type="ECO:0000313" key="3">
    <source>
        <dbReference type="Proteomes" id="UP001629953"/>
    </source>
</evidence>
<dbReference type="Proteomes" id="UP001629953">
    <property type="component" value="Unassembled WGS sequence"/>
</dbReference>
<feature type="domain" description="Glycosyl transferase family 1" evidence="1">
    <location>
        <begin position="239"/>
        <end position="388"/>
    </location>
</feature>
<dbReference type="Gene3D" id="3.40.50.2000">
    <property type="entry name" value="Glycogen Phosphorylase B"/>
    <property type="match status" value="2"/>
</dbReference>
<sequence length="431" mass="48562">MNILDTENIEAQEHDINVLHIVSGDLSGGAARGAYWLHQALKELGVKSHILNTSSKDLNDNSVCSISNTKWKRVKSILRSFLDRILLSFYRKRSGTIFSCGVVGFDITKTDMYKNADIIQLHWVNDGFLNAKILQKINKPIVWTLRDMWPITGGCHYSLDCELYTTGCGACPQLASSFPFDLSYFLYRRKLKYFPNTVHVVGISKWMTDVAKKSKIFSGCTYETISNNVNCSYFKFLDKEKSRHLLGINTSKKIVLCGATNINDFYKGFSFFLESLKYLNADDVFLCFFGKIDQDIIKKTGFEFHEFGYLHDNIALNIVYSIADVFVAPSIQEAFGKTLVESMSSGTPVVCFDATGPIDIVDHKVNGYKAKAFSSEDLACGINWVLNASTCEFEALRVDGREKSLSCFDTNVIAKKYLTTYMNLLTPSSNR</sequence>
<dbReference type="SUPFAM" id="SSF53756">
    <property type="entry name" value="UDP-Glycosyltransferase/glycogen phosphorylase"/>
    <property type="match status" value="1"/>
</dbReference>
<dbReference type="PANTHER" id="PTHR12526:SF637">
    <property type="entry name" value="GLYCOSYLTRANSFERASE EPSF-RELATED"/>
    <property type="match status" value="1"/>
</dbReference>
<evidence type="ECO:0000259" key="1">
    <source>
        <dbReference type="Pfam" id="PF00534"/>
    </source>
</evidence>
<name>A0ABW9G4D4_9GAMM</name>
<proteinExistence type="predicted"/>